<reference evidence="5" key="1">
    <citation type="journal article" date="2018" name="Nat. Microbiol.">
        <title>Leveraging single-cell genomics to expand the fungal tree of life.</title>
        <authorList>
            <person name="Ahrendt S.R."/>
            <person name="Quandt C.A."/>
            <person name="Ciobanu D."/>
            <person name="Clum A."/>
            <person name="Salamov A."/>
            <person name="Andreopoulos B."/>
            <person name="Cheng J.F."/>
            <person name="Woyke T."/>
            <person name="Pelin A."/>
            <person name="Henrissat B."/>
            <person name="Reynolds N.K."/>
            <person name="Benny G.L."/>
            <person name="Smith M.E."/>
            <person name="James T.Y."/>
            <person name="Grigoriev I.V."/>
        </authorList>
    </citation>
    <scope>NUCLEOTIDE SEQUENCE [LARGE SCALE GENOMIC DNA]</scope>
</reference>
<feature type="compositionally biased region" description="Low complexity" evidence="1">
    <location>
        <begin position="237"/>
        <end position="251"/>
    </location>
</feature>
<evidence type="ECO:0000256" key="1">
    <source>
        <dbReference type="SAM" id="MobiDB-lite"/>
    </source>
</evidence>
<protein>
    <submittedName>
        <fullName evidence="4">Uncharacterized protein</fullName>
    </submittedName>
</protein>
<feature type="signal peptide" evidence="3">
    <location>
        <begin position="1"/>
        <end position="31"/>
    </location>
</feature>
<dbReference type="EMBL" id="KZ995694">
    <property type="protein sequence ID" value="RKO90167.1"/>
    <property type="molecule type" value="Genomic_DNA"/>
</dbReference>
<dbReference type="AlphaFoldDB" id="A0A4V1IRI4"/>
<organism evidence="4 5">
    <name type="scientific">Blyttiomyces helicus</name>
    <dbReference type="NCBI Taxonomy" id="388810"/>
    <lineage>
        <taxon>Eukaryota</taxon>
        <taxon>Fungi</taxon>
        <taxon>Fungi incertae sedis</taxon>
        <taxon>Chytridiomycota</taxon>
        <taxon>Chytridiomycota incertae sedis</taxon>
        <taxon>Chytridiomycetes</taxon>
        <taxon>Chytridiomycetes incertae sedis</taxon>
        <taxon>Blyttiomyces</taxon>
    </lineage>
</organism>
<accession>A0A4V1IRI4</accession>
<keyword evidence="2" id="KW-0472">Membrane</keyword>
<sequence length="503" mass="52541">MVPRLYPPPRHLPAVFPILLLLLSLRARALAQPPPCQTTCAISTIRTINGGRAGGPDPCTAEDAQAIFASCLASVSCIPIDAVFSDLCPGISSTISELPPSSALPTTTTRPSSEPAQPSTRLSPTPIHTPSSTVPLSPPGPLPPTATEQVPPAASSFIPQPSPPTSLSTTPAGPKTAGTTAESSNHSALIAAVAATLFALLFLEIAFFAWMFRTGRCGTARGRRRRRRRDREPADDGLAARAASVGRRSGSMEMGVLRDPWTPDGGERARGDHGEWELPVPPVPIVPVLGAEHGDQPADSDAAVTGTDVATAEAGDAAVPIEMAGAGEDAAGIIALRGHSPVGGAWCEVPVVKGKSYVHLWDVRIEQTSVDFSPRVYSDGWGFGLVTKDGTSQCGFVPLHTLQSPDSPTITWVLTAVGSRSRSAALASPRALMLLGRGGARAHAKEKRDLCLRALGSGLLDLTARNAWRQALNDVGGAPLTALIADDTRGRSRKGMEIASDQW</sequence>
<evidence type="ECO:0000256" key="2">
    <source>
        <dbReference type="SAM" id="Phobius"/>
    </source>
</evidence>
<evidence type="ECO:0000313" key="4">
    <source>
        <dbReference type="EMBL" id="RKO90167.1"/>
    </source>
</evidence>
<dbReference type="Proteomes" id="UP000269721">
    <property type="component" value="Unassembled WGS sequence"/>
</dbReference>
<feature type="compositionally biased region" description="Basic and acidic residues" evidence="1">
    <location>
        <begin position="265"/>
        <end position="276"/>
    </location>
</feature>
<feature type="compositionally biased region" description="Polar residues" evidence="1">
    <location>
        <begin position="114"/>
        <end position="128"/>
    </location>
</feature>
<gene>
    <name evidence="4" type="ORF">BDK51DRAFT_42977</name>
</gene>
<feature type="region of interest" description="Disordered" evidence="1">
    <location>
        <begin position="96"/>
        <end position="181"/>
    </location>
</feature>
<evidence type="ECO:0000313" key="5">
    <source>
        <dbReference type="Proteomes" id="UP000269721"/>
    </source>
</evidence>
<feature type="compositionally biased region" description="Low complexity" evidence="1">
    <location>
        <begin position="165"/>
        <end position="181"/>
    </location>
</feature>
<keyword evidence="2" id="KW-1133">Transmembrane helix</keyword>
<keyword evidence="2" id="KW-0812">Transmembrane</keyword>
<keyword evidence="5" id="KW-1185">Reference proteome</keyword>
<keyword evidence="3" id="KW-0732">Signal</keyword>
<feature type="compositionally biased region" description="Low complexity" evidence="1">
    <location>
        <begin position="99"/>
        <end position="113"/>
    </location>
</feature>
<feature type="chain" id="PRO_5021032489" evidence="3">
    <location>
        <begin position="32"/>
        <end position="503"/>
    </location>
</feature>
<name>A0A4V1IRI4_9FUNG</name>
<evidence type="ECO:0000256" key="3">
    <source>
        <dbReference type="SAM" id="SignalP"/>
    </source>
</evidence>
<proteinExistence type="predicted"/>
<feature type="region of interest" description="Disordered" evidence="1">
    <location>
        <begin position="219"/>
        <end position="277"/>
    </location>
</feature>
<feature type="transmembrane region" description="Helical" evidence="2">
    <location>
        <begin position="189"/>
        <end position="212"/>
    </location>
</feature>